<dbReference type="EMBL" id="QXFX01000293">
    <property type="protein sequence ID" value="KAE9121640.1"/>
    <property type="molecule type" value="Genomic_DNA"/>
</dbReference>
<organism evidence="4 5">
    <name type="scientific">Phytophthora fragariae</name>
    <dbReference type="NCBI Taxonomy" id="53985"/>
    <lineage>
        <taxon>Eukaryota</taxon>
        <taxon>Sar</taxon>
        <taxon>Stramenopiles</taxon>
        <taxon>Oomycota</taxon>
        <taxon>Peronosporomycetes</taxon>
        <taxon>Peronosporales</taxon>
        <taxon>Peronosporaceae</taxon>
        <taxon>Phytophthora</taxon>
    </lineage>
</organism>
<accession>A0A6A4EWF7</accession>
<feature type="region of interest" description="Disordered" evidence="2">
    <location>
        <begin position="172"/>
        <end position="196"/>
    </location>
</feature>
<dbReference type="Proteomes" id="UP000437068">
    <property type="component" value="Unassembled WGS sequence"/>
</dbReference>
<evidence type="ECO:0000256" key="1">
    <source>
        <dbReference type="SAM" id="Coils"/>
    </source>
</evidence>
<evidence type="ECO:0000313" key="5">
    <source>
        <dbReference type="Proteomes" id="UP000437068"/>
    </source>
</evidence>
<evidence type="ECO:0000256" key="2">
    <source>
        <dbReference type="SAM" id="MobiDB-lite"/>
    </source>
</evidence>
<evidence type="ECO:0000313" key="6">
    <source>
        <dbReference type="Proteomes" id="UP000488956"/>
    </source>
</evidence>
<dbReference type="Proteomes" id="UP000488956">
    <property type="component" value="Unassembled WGS sequence"/>
</dbReference>
<name>A0A6A4EWF7_9STRA</name>
<evidence type="ECO:0000313" key="4">
    <source>
        <dbReference type="EMBL" id="KAE9328445.1"/>
    </source>
</evidence>
<evidence type="ECO:0000313" key="3">
    <source>
        <dbReference type="EMBL" id="KAE9121640.1"/>
    </source>
</evidence>
<reference evidence="4 5" key="1">
    <citation type="submission" date="2018-08" db="EMBL/GenBank/DDBJ databases">
        <title>Genomic investigation of the strawberry pathogen Phytophthora fragariae indicates pathogenicity is determined by transcriptional variation in three key races.</title>
        <authorList>
            <person name="Adams T.M."/>
            <person name="Armitage A.D."/>
            <person name="Sobczyk M.K."/>
            <person name="Bates H.J."/>
            <person name="Dunwell J.M."/>
            <person name="Nellist C.F."/>
            <person name="Harrison R.J."/>
        </authorList>
    </citation>
    <scope>NUCLEOTIDE SEQUENCE [LARGE SCALE GENOMIC DNA]</scope>
    <source>
        <strain evidence="4 5">A4</strain>
        <strain evidence="3 6">ONT-3</strain>
    </source>
</reference>
<comment type="caution">
    <text evidence="4">The sequence shown here is derived from an EMBL/GenBank/DDBJ whole genome shotgun (WGS) entry which is preliminary data.</text>
</comment>
<feature type="coiled-coil region" evidence="1">
    <location>
        <begin position="122"/>
        <end position="149"/>
    </location>
</feature>
<protein>
    <submittedName>
        <fullName evidence="4">Uncharacterized protein</fullName>
    </submittedName>
</protein>
<dbReference type="EMBL" id="QXGE01000034">
    <property type="protein sequence ID" value="KAE9328445.1"/>
    <property type="molecule type" value="Genomic_DNA"/>
</dbReference>
<keyword evidence="1" id="KW-0175">Coiled coil</keyword>
<feature type="region of interest" description="Disordered" evidence="2">
    <location>
        <begin position="1"/>
        <end position="86"/>
    </location>
</feature>
<dbReference type="AlphaFoldDB" id="A0A6A4EWF7"/>
<proteinExistence type="predicted"/>
<gene>
    <name evidence="4" type="ORF">PF001_g1411</name>
    <name evidence="3" type="ORF">PF010_g7020</name>
</gene>
<sequence length="196" mass="22350">MLEDDTKQAALSEASRGAPPRRLEEPNPVRGLPRTPPRSPERLREGPRAAPSYPALAQASAQGIDDAMVQRCRGDEYRGPSAGPHECHRAAGWLPQYAELYTNRRQEAQDHRAHTERDRRQDAEVAQRLDRLTRRLDVLEHENKELRRRVPRCQPPQRGQDWDKLVNGSFVAGNKRGMVSPQPTGVESRMKPERCR</sequence>